<evidence type="ECO:0000313" key="2">
    <source>
        <dbReference type="EMBL" id="PFH45126.1"/>
    </source>
</evidence>
<feature type="compositionally biased region" description="Polar residues" evidence="1">
    <location>
        <begin position="27"/>
        <end position="38"/>
    </location>
</feature>
<proteinExistence type="predicted"/>
<evidence type="ECO:0000256" key="1">
    <source>
        <dbReference type="SAM" id="MobiDB-lite"/>
    </source>
</evidence>
<organism evidence="2 3">
    <name type="scientific">Amanita thiersii Skay4041</name>
    <dbReference type="NCBI Taxonomy" id="703135"/>
    <lineage>
        <taxon>Eukaryota</taxon>
        <taxon>Fungi</taxon>
        <taxon>Dikarya</taxon>
        <taxon>Basidiomycota</taxon>
        <taxon>Agaricomycotina</taxon>
        <taxon>Agaricomycetes</taxon>
        <taxon>Agaricomycetidae</taxon>
        <taxon>Agaricales</taxon>
        <taxon>Pluteineae</taxon>
        <taxon>Amanitaceae</taxon>
        <taxon>Amanita</taxon>
    </lineage>
</organism>
<accession>A0A2A9NBH9</accession>
<dbReference type="AlphaFoldDB" id="A0A2A9NBH9"/>
<gene>
    <name evidence="2" type="ORF">AMATHDRAFT_9961</name>
</gene>
<name>A0A2A9NBH9_9AGAR</name>
<dbReference type="EMBL" id="KZ302548">
    <property type="protein sequence ID" value="PFH45126.1"/>
    <property type="molecule type" value="Genomic_DNA"/>
</dbReference>
<keyword evidence="3" id="KW-1185">Reference proteome</keyword>
<protein>
    <submittedName>
        <fullName evidence="2">Uncharacterized protein</fullName>
    </submittedName>
</protein>
<feature type="region of interest" description="Disordered" evidence="1">
    <location>
        <begin position="1"/>
        <end position="46"/>
    </location>
</feature>
<feature type="compositionally biased region" description="Polar residues" evidence="1">
    <location>
        <begin position="1"/>
        <end position="20"/>
    </location>
</feature>
<reference evidence="2 3" key="1">
    <citation type="submission" date="2014-02" db="EMBL/GenBank/DDBJ databases">
        <title>Transposable element dynamics among asymbiotic and ectomycorrhizal Amanita fungi.</title>
        <authorList>
            <consortium name="DOE Joint Genome Institute"/>
            <person name="Hess J."/>
            <person name="Skrede I."/>
            <person name="Wolfe B."/>
            <person name="LaButti K."/>
            <person name="Ohm R.A."/>
            <person name="Grigoriev I.V."/>
            <person name="Pringle A."/>
        </authorList>
    </citation>
    <scope>NUCLEOTIDE SEQUENCE [LARGE SCALE GENOMIC DNA]</scope>
    <source>
        <strain evidence="2 3">SKay4041</strain>
    </source>
</reference>
<dbReference type="Proteomes" id="UP000242287">
    <property type="component" value="Unassembled WGS sequence"/>
</dbReference>
<sequence>MRKNLNQPTTSPEIQGTTFTRDPPTRDGSTNTGNSEKIQNPHDKQKSDLKMLKDLGFNLNEVDDVTRTWLEAMNFDKMGFTQKAYFLGNGGVAFILKKLLKAAASLQSVEEE</sequence>
<evidence type="ECO:0000313" key="3">
    <source>
        <dbReference type="Proteomes" id="UP000242287"/>
    </source>
</evidence>